<evidence type="ECO:0000256" key="2">
    <source>
        <dbReference type="ARBA" id="ARBA00022692"/>
    </source>
</evidence>
<comment type="subcellular location">
    <subcellularLocation>
        <location evidence="1">Cell membrane</location>
        <topology evidence="1">Multi-pass membrane protein</topology>
    </subcellularLocation>
</comment>
<proteinExistence type="predicted"/>
<dbReference type="InterPro" id="IPR020846">
    <property type="entry name" value="MFS_dom"/>
</dbReference>
<comment type="caution">
    <text evidence="6">The sequence shown here is derived from an EMBL/GenBank/DDBJ whole genome shotgun (WGS) entry which is preliminary data.</text>
</comment>
<sequence length="435" mass="46673">MRVFASFDSALRWNLAILFAAGLCFWAGLAGLLPTLPLFIESLGATGSQIGIVMASFAFGLLVARPWLSRLADERGRKLVLMIGMVSIAIAPFLYLFALYLPPLEWQLSWGDRLLDVNGILLLLMAFRAFHGLSIAAFVVAYSALIVDISPPANRGELIGYMSLVNPIGMALGPALGGFLLEWNDFSFAFMAMGLLGIVGVICISQVTETYTPLVDRPDPHAPRPQFWSLLLTPRVKTPAFMLLLVGLAFGTLSTFIPLFVRETGIALNVGLIYTASAIASFGIRLAVGRASDRFGRGRFITAGLLLYTLSMLTFWQADSAQVLLLAGLIQGGAAGTLIPMVAAMMGDRSAPNERGKVFGLVMVGFDVGIAFAGPVFGTFADFVSYRGCFGLAGLMTFLGLLIFITTSSKDLDHSLRFSLGQGRDLYAVDLPAGK</sequence>
<reference evidence="6" key="2">
    <citation type="journal article" date="2015" name="Genome Announc.">
        <title>Draft Genome Sequence of Filamentous Marine Cyanobacterium Lyngbya confervoides Strain BDU141951.</title>
        <authorList>
            <person name="Chandrababunaidu M.M."/>
            <person name="Sen D."/>
            <person name="Tripathy S."/>
        </authorList>
    </citation>
    <scope>NUCLEOTIDE SEQUENCE</scope>
    <source>
        <strain evidence="6">BDU141951</strain>
    </source>
</reference>
<keyword evidence="4" id="KW-0472">Membrane</keyword>
<dbReference type="InterPro" id="IPR052714">
    <property type="entry name" value="MFS_Exporter"/>
</dbReference>
<dbReference type="CDD" id="cd17489">
    <property type="entry name" value="MFS_YfcJ_like"/>
    <property type="match status" value="1"/>
</dbReference>
<evidence type="ECO:0000256" key="1">
    <source>
        <dbReference type="ARBA" id="ARBA00004651"/>
    </source>
</evidence>
<keyword evidence="3" id="KW-1133">Transmembrane helix</keyword>
<dbReference type="Pfam" id="PF07690">
    <property type="entry name" value="MFS_1"/>
    <property type="match status" value="1"/>
</dbReference>
<dbReference type="PANTHER" id="PTHR23531">
    <property type="entry name" value="QUINOLENE RESISTANCE PROTEIN NORA"/>
    <property type="match status" value="1"/>
</dbReference>
<dbReference type="InterPro" id="IPR011701">
    <property type="entry name" value="MFS"/>
</dbReference>
<dbReference type="PROSITE" id="PS50850">
    <property type="entry name" value="MFS"/>
    <property type="match status" value="1"/>
</dbReference>
<dbReference type="PANTHER" id="PTHR23531:SF1">
    <property type="entry name" value="QUINOLENE RESISTANCE PROTEIN NORA"/>
    <property type="match status" value="1"/>
</dbReference>
<evidence type="ECO:0000256" key="4">
    <source>
        <dbReference type="ARBA" id="ARBA00023136"/>
    </source>
</evidence>
<dbReference type="EMBL" id="JTHE02000003">
    <property type="protein sequence ID" value="NEV69824.1"/>
    <property type="molecule type" value="Genomic_DNA"/>
</dbReference>
<keyword evidence="2" id="KW-0812">Transmembrane</keyword>
<gene>
    <name evidence="6" type="ORF">QQ91_022265</name>
</gene>
<dbReference type="SUPFAM" id="SSF103473">
    <property type="entry name" value="MFS general substrate transporter"/>
    <property type="match status" value="1"/>
</dbReference>
<evidence type="ECO:0000313" key="6">
    <source>
        <dbReference type="EMBL" id="NEV69824.1"/>
    </source>
</evidence>
<dbReference type="InterPro" id="IPR036259">
    <property type="entry name" value="MFS_trans_sf"/>
</dbReference>
<dbReference type="Gene3D" id="1.20.1250.20">
    <property type="entry name" value="MFS general substrate transporter like domains"/>
    <property type="match status" value="2"/>
</dbReference>
<evidence type="ECO:0000256" key="3">
    <source>
        <dbReference type="ARBA" id="ARBA00022989"/>
    </source>
</evidence>
<name>A0A0C1YAR1_9CYAN</name>
<feature type="domain" description="Major facilitator superfamily (MFS) profile" evidence="5">
    <location>
        <begin position="14"/>
        <end position="412"/>
    </location>
</feature>
<dbReference type="GO" id="GO:0022857">
    <property type="term" value="F:transmembrane transporter activity"/>
    <property type="evidence" value="ECO:0007669"/>
    <property type="project" value="InterPro"/>
</dbReference>
<reference evidence="6" key="3">
    <citation type="submission" date="2020-02" db="EMBL/GenBank/DDBJ databases">
        <authorList>
            <person name="Sarangi A.N."/>
            <person name="Ghosh S."/>
            <person name="Mukherjee M."/>
            <person name="Tripathy S."/>
        </authorList>
    </citation>
    <scope>NUCLEOTIDE SEQUENCE</scope>
    <source>
        <strain evidence="6">BDU141951</strain>
    </source>
</reference>
<accession>A0A0C1YAR1</accession>
<evidence type="ECO:0000259" key="5">
    <source>
        <dbReference type="PROSITE" id="PS50850"/>
    </source>
</evidence>
<protein>
    <submittedName>
        <fullName evidence="6">MFS transporter</fullName>
    </submittedName>
</protein>
<reference evidence="6" key="1">
    <citation type="submission" date="2014-11" db="EMBL/GenBank/DDBJ databases">
        <authorList>
            <person name="Malar M.C."/>
            <person name="Sen D."/>
            <person name="Tripathy S."/>
        </authorList>
    </citation>
    <scope>NUCLEOTIDE SEQUENCE</scope>
    <source>
        <strain evidence="6">BDU141951</strain>
    </source>
</reference>
<dbReference type="GO" id="GO:0005886">
    <property type="term" value="C:plasma membrane"/>
    <property type="evidence" value="ECO:0007669"/>
    <property type="project" value="UniProtKB-SubCell"/>
</dbReference>
<dbReference type="AlphaFoldDB" id="A0A0C1YAR1"/>
<organism evidence="6">
    <name type="scientific">Lyngbya confervoides BDU141951</name>
    <dbReference type="NCBI Taxonomy" id="1574623"/>
    <lineage>
        <taxon>Bacteria</taxon>
        <taxon>Bacillati</taxon>
        <taxon>Cyanobacteriota</taxon>
        <taxon>Cyanophyceae</taxon>
        <taxon>Oscillatoriophycideae</taxon>
        <taxon>Oscillatoriales</taxon>
        <taxon>Microcoleaceae</taxon>
        <taxon>Lyngbya</taxon>
    </lineage>
</organism>